<proteinExistence type="predicted"/>
<dbReference type="GO" id="GO:0003677">
    <property type="term" value="F:DNA binding"/>
    <property type="evidence" value="ECO:0007669"/>
    <property type="project" value="InterPro"/>
</dbReference>
<organism evidence="3 4">
    <name type="scientific">Puccinia coronata f. sp. avenae</name>
    <dbReference type="NCBI Taxonomy" id="200324"/>
    <lineage>
        <taxon>Eukaryota</taxon>
        <taxon>Fungi</taxon>
        <taxon>Dikarya</taxon>
        <taxon>Basidiomycota</taxon>
        <taxon>Pucciniomycotina</taxon>
        <taxon>Pucciniomycetes</taxon>
        <taxon>Pucciniales</taxon>
        <taxon>Pucciniaceae</taxon>
        <taxon>Puccinia</taxon>
    </lineage>
</organism>
<sequence>MKNIEHHLLASRKLPNDHISSIVEPMLTKFYKYWEEMKVFAAVVHVFDPRSKMSYVEFKLQGKAKSQEVAAVEIENLRTALYSWYKQYITDYKSKKQNQKSKNIDQNNDIICTGEVEDDNTQEFRQHLARTKGIGSTSAPTEEFCLALEEVGQVLTPSTHTRLAQGLHLHHGQFRMLLIGFLYAQPMLPIECAGGVELTSLRKPSFNVGSYVGEPPSRPTKTRELTDVER</sequence>
<dbReference type="AlphaFoldDB" id="A0A2N5VG40"/>
<protein>
    <recommendedName>
        <fullName evidence="2">hAT-like transposase RNase-H fold domain-containing protein</fullName>
    </recommendedName>
</protein>
<dbReference type="Pfam" id="PF14372">
    <property type="entry name" value="hAT-like_RNase-H"/>
    <property type="match status" value="1"/>
</dbReference>
<feature type="region of interest" description="Disordered" evidence="1">
    <location>
        <begin position="210"/>
        <end position="230"/>
    </location>
</feature>
<comment type="caution">
    <text evidence="3">The sequence shown here is derived from an EMBL/GenBank/DDBJ whole genome shotgun (WGS) entry which is preliminary data.</text>
</comment>
<gene>
    <name evidence="3" type="ORF">PCANC_10670</name>
</gene>
<evidence type="ECO:0000259" key="2">
    <source>
        <dbReference type="Pfam" id="PF14372"/>
    </source>
</evidence>
<evidence type="ECO:0000313" key="4">
    <source>
        <dbReference type="Proteomes" id="UP000235388"/>
    </source>
</evidence>
<keyword evidence="4" id="KW-1185">Reference proteome</keyword>
<dbReference type="Proteomes" id="UP000235388">
    <property type="component" value="Unassembled WGS sequence"/>
</dbReference>
<name>A0A2N5VG40_9BASI</name>
<reference evidence="3 4" key="1">
    <citation type="submission" date="2017-11" db="EMBL/GenBank/DDBJ databases">
        <title>De novo assembly and phasing of dikaryotic genomes from two isolates of Puccinia coronata f. sp. avenae, the causal agent of oat crown rust.</title>
        <authorList>
            <person name="Miller M.E."/>
            <person name="Zhang Y."/>
            <person name="Omidvar V."/>
            <person name="Sperschneider J."/>
            <person name="Schwessinger B."/>
            <person name="Raley C."/>
            <person name="Palmer J.M."/>
            <person name="Garnica D."/>
            <person name="Upadhyaya N."/>
            <person name="Rathjen J."/>
            <person name="Taylor J.M."/>
            <person name="Park R.F."/>
            <person name="Dodds P.N."/>
            <person name="Hirsch C.D."/>
            <person name="Kianian S.F."/>
            <person name="Figueroa M."/>
        </authorList>
    </citation>
    <scope>NUCLEOTIDE SEQUENCE [LARGE SCALE GENOMIC DNA]</scope>
    <source>
        <strain evidence="3">12NC29</strain>
    </source>
</reference>
<feature type="domain" description="hAT-like transposase RNase-H fold" evidence="2">
    <location>
        <begin position="3"/>
        <end position="88"/>
    </location>
</feature>
<evidence type="ECO:0000256" key="1">
    <source>
        <dbReference type="SAM" id="MobiDB-lite"/>
    </source>
</evidence>
<evidence type="ECO:0000313" key="3">
    <source>
        <dbReference type="EMBL" id="PLW48961.1"/>
    </source>
</evidence>
<dbReference type="PANTHER" id="PTHR23272">
    <property type="entry name" value="BED FINGER-RELATED"/>
    <property type="match status" value="1"/>
</dbReference>
<feature type="compositionally biased region" description="Basic and acidic residues" evidence="1">
    <location>
        <begin position="221"/>
        <end position="230"/>
    </location>
</feature>
<dbReference type="InterPro" id="IPR025525">
    <property type="entry name" value="hAT-like_transposase_RNase-H"/>
</dbReference>
<accession>A0A2N5VG40</accession>
<dbReference type="EMBL" id="PGCJ01000099">
    <property type="protein sequence ID" value="PLW48961.1"/>
    <property type="molecule type" value="Genomic_DNA"/>
</dbReference>